<proteinExistence type="inferred from homology"/>
<keyword evidence="4" id="KW-1185">Reference proteome</keyword>
<comment type="similarity">
    <text evidence="1">Belongs to the thioesterase family.</text>
</comment>
<dbReference type="PANTHER" id="PTHR11487:SF0">
    <property type="entry name" value="S-ACYL FATTY ACID SYNTHASE THIOESTERASE, MEDIUM CHAIN"/>
    <property type="match status" value="1"/>
</dbReference>
<dbReference type="InterPro" id="IPR029058">
    <property type="entry name" value="AB_hydrolase_fold"/>
</dbReference>
<feature type="domain" description="Thioesterase" evidence="2">
    <location>
        <begin position="2"/>
        <end position="214"/>
    </location>
</feature>
<evidence type="ECO:0000313" key="4">
    <source>
        <dbReference type="Proteomes" id="UP000003860"/>
    </source>
</evidence>
<dbReference type="PANTHER" id="PTHR11487">
    <property type="entry name" value="THIOESTERASE"/>
    <property type="match status" value="1"/>
</dbReference>
<dbReference type="SUPFAM" id="SSF53474">
    <property type="entry name" value="alpha/beta-Hydrolases"/>
    <property type="match status" value="1"/>
</dbReference>
<dbReference type="STRING" id="588581.Cpap_2590"/>
<dbReference type="EMBL" id="ACXX02000004">
    <property type="protein sequence ID" value="EGD48437.1"/>
    <property type="molecule type" value="Genomic_DNA"/>
</dbReference>
<evidence type="ECO:0000313" key="3">
    <source>
        <dbReference type="EMBL" id="EGD48437.1"/>
    </source>
</evidence>
<dbReference type="Pfam" id="PF00975">
    <property type="entry name" value="Thioesterase"/>
    <property type="match status" value="1"/>
</dbReference>
<comment type="caution">
    <text evidence="3">The sequence shown here is derived from an EMBL/GenBank/DDBJ whole genome shotgun (WGS) entry which is preliminary data.</text>
</comment>
<gene>
    <name evidence="3" type="ORF">Cpap_2590</name>
</gene>
<dbReference type="OrthoDB" id="9775557at2"/>
<dbReference type="GO" id="GO:0008610">
    <property type="term" value="P:lipid biosynthetic process"/>
    <property type="evidence" value="ECO:0007669"/>
    <property type="project" value="TreeGrafter"/>
</dbReference>
<dbReference type="AlphaFoldDB" id="F1TBN3"/>
<organism evidence="3 4">
    <name type="scientific">Ruminiclostridium papyrosolvens DSM 2782</name>
    <dbReference type="NCBI Taxonomy" id="588581"/>
    <lineage>
        <taxon>Bacteria</taxon>
        <taxon>Bacillati</taxon>
        <taxon>Bacillota</taxon>
        <taxon>Clostridia</taxon>
        <taxon>Eubacteriales</taxon>
        <taxon>Oscillospiraceae</taxon>
        <taxon>Ruminiclostridium</taxon>
    </lineage>
</organism>
<protein>
    <submittedName>
        <fullName evidence="3">Thioesterase</fullName>
    </submittedName>
</protein>
<reference evidence="3" key="2">
    <citation type="submission" date="2011-01" db="EMBL/GenBank/DDBJ databases">
        <title>The Non-contiguous Finished genome of Clostridium papyrosolvens.</title>
        <authorList>
            <person name="Lucas S."/>
            <person name="Copeland A."/>
            <person name="Lapidus A."/>
            <person name="Cheng J.-F."/>
            <person name="Goodwin L."/>
            <person name="Pitluck S."/>
            <person name="Misra M."/>
            <person name="Chertkov O."/>
            <person name="Detter J.C."/>
            <person name="Han C."/>
            <person name="Tapia R."/>
            <person name="Land M."/>
            <person name="Hauser L."/>
            <person name="Kyrpides N."/>
            <person name="Ivanova N."/>
            <person name="Pagani I."/>
            <person name="Mouttaki H."/>
            <person name="He Z."/>
            <person name="Zhou J."/>
            <person name="Hemme C.L."/>
            <person name="Woyke T."/>
        </authorList>
    </citation>
    <scope>NUCLEOTIDE SEQUENCE [LARGE SCALE GENOMIC DNA]</scope>
    <source>
        <strain evidence="3">DSM 2782</strain>
    </source>
</reference>
<dbReference type="InterPro" id="IPR001031">
    <property type="entry name" value="Thioesterase"/>
</dbReference>
<evidence type="ECO:0000259" key="2">
    <source>
        <dbReference type="Pfam" id="PF00975"/>
    </source>
</evidence>
<dbReference type="eggNOG" id="COG3208">
    <property type="taxonomic scope" value="Bacteria"/>
</dbReference>
<accession>F1TBN3</accession>
<sequence>MGGQSLSFKDIARGLPEGIEVLAIDFPGHGWARGECIKDFEELINLLSNVLLEYLGDNFYFFGHSLGGILAYRITQILEEKNIKPKKVIISASPLPHRIEEYKYLDKKSMKELVEIMSGFGSINSAFLDNQTYLEYYFRTIKDDIAVFLKTKVDMDKPIESPSFIFYSEEDSFVKYTDIFEWGIYGQDVSFVKVKGDHIFVQTEYEEVTKKIIDLL</sequence>
<dbReference type="Gene3D" id="3.40.50.1820">
    <property type="entry name" value="alpha/beta hydrolase"/>
    <property type="match status" value="1"/>
</dbReference>
<dbReference type="InterPro" id="IPR012223">
    <property type="entry name" value="TEII"/>
</dbReference>
<name>F1TBN3_9FIRM</name>
<dbReference type="Proteomes" id="UP000003860">
    <property type="component" value="Unassembled WGS sequence"/>
</dbReference>
<reference evidence="3" key="1">
    <citation type="submission" date="2009-07" db="EMBL/GenBank/DDBJ databases">
        <authorList>
            <consortium name="US DOE Joint Genome Institute (JGI-PGF)"/>
            <person name="Lucas S."/>
            <person name="Copeland A."/>
            <person name="Lapidus A."/>
            <person name="Glavina del Rio T."/>
            <person name="Tice H."/>
            <person name="Bruce D."/>
            <person name="Goodwin L."/>
            <person name="Pitluck S."/>
            <person name="Larimer F."/>
            <person name="Land M.L."/>
            <person name="Mouttaki H."/>
            <person name="He Z."/>
            <person name="Zhou J."/>
            <person name="Hemme C.L."/>
        </authorList>
    </citation>
    <scope>NUCLEOTIDE SEQUENCE</scope>
    <source>
        <strain evidence="3">DSM 2782</strain>
    </source>
</reference>
<evidence type="ECO:0000256" key="1">
    <source>
        <dbReference type="ARBA" id="ARBA00007169"/>
    </source>
</evidence>